<protein>
    <submittedName>
        <fullName evidence="4">Murein DD-endopeptidase MepM/ murein hydrolase activator NlpD</fullName>
    </submittedName>
</protein>
<dbReference type="Proteomes" id="UP001239085">
    <property type="component" value="Unassembled WGS sequence"/>
</dbReference>
<dbReference type="Gene3D" id="2.70.70.10">
    <property type="entry name" value="Glucose Permease (Domain IIA)"/>
    <property type="match status" value="1"/>
</dbReference>
<accession>A0ABU0PEE9</accession>
<evidence type="ECO:0000313" key="4">
    <source>
        <dbReference type="EMBL" id="MDQ0645711.1"/>
    </source>
</evidence>
<sequence length="194" mass="20436">MRVRSSIPARRPIILLLLLALFPGTAPAPPTPDPAWVWPVDGPREVTSPFRAPAHDYGPGHRGLDMSAPVGAVVHAPADGIVAFRGVVVDRPLLTIDHGDGIVTTLEPVDSTLTPGAPVTRGEEIGTVANGGHSPDDQLHLGVRYNDVYVNPMLMFGDVPRAILLPCCAASSAISSHDRSSVFTHEGGRVGRSL</sequence>
<gene>
    <name evidence="4" type="ORF">QFZ46_003871</name>
</gene>
<dbReference type="PANTHER" id="PTHR21666">
    <property type="entry name" value="PEPTIDASE-RELATED"/>
    <property type="match status" value="1"/>
</dbReference>
<feature type="domain" description="M23ase beta-sheet core" evidence="3">
    <location>
        <begin position="60"/>
        <end position="152"/>
    </location>
</feature>
<comment type="caution">
    <text evidence="4">The sequence shown here is derived from an EMBL/GenBank/DDBJ whole genome shotgun (WGS) entry which is preliminary data.</text>
</comment>
<dbReference type="EMBL" id="JAUSXK010000001">
    <property type="protein sequence ID" value="MDQ0645711.1"/>
    <property type="molecule type" value="Genomic_DNA"/>
</dbReference>
<name>A0ABU0PEE9_9MICO</name>
<evidence type="ECO:0000259" key="3">
    <source>
        <dbReference type="Pfam" id="PF01551"/>
    </source>
</evidence>
<keyword evidence="1 2" id="KW-0732">Signal</keyword>
<organism evidence="4 5">
    <name type="scientific">Microbacterium murale</name>
    <dbReference type="NCBI Taxonomy" id="1081040"/>
    <lineage>
        <taxon>Bacteria</taxon>
        <taxon>Bacillati</taxon>
        <taxon>Actinomycetota</taxon>
        <taxon>Actinomycetes</taxon>
        <taxon>Micrococcales</taxon>
        <taxon>Microbacteriaceae</taxon>
        <taxon>Microbacterium</taxon>
    </lineage>
</organism>
<evidence type="ECO:0000313" key="5">
    <source>
        <dbReference type="Proteomes" id="UP001239085"/>
    </source>
</evidence>
<proteinExistence type="predicted"/>
<keyword evidence="5" id="KW-1185">Reference proteome</keyword>
<feature type="signal peptide" evidence="2">
    <location>
        <begin position="1"/>
        <end position="28"/>
    </location>
</feature>
<reference evidence="4 5" key="1">
    <citation type="submission" date="2023-07" db="EMBL/GenBank/DDBJ databases">
        <title>Comparative genomics of wheat-associated soil bacteria to identify genetic determinants of phenazine resistance.</title>
        <authorList>
            <person name="Mouncey N."/>
        </authorList>
    </citation>
    <scope>NUCLEOTIDE SEQUENCE [LARGE SCALE GENOMIC DNA]</scope>
    <source>
        <strain evidence="4 5">W2I7</strain>
    </source>
</reference>
<feature type="chain" id="PRO_5046352802" evidence="2">
    <location>
        <begin position="29"/>
        <end position="194"/>
    </location>
</feature>
<keyword evidence="4" id="KW-0378">Hydrolase</keyword>
<dbReference type="InterPro" id="IPR011055">
    <property type="entry name" value="Dup_hybrid_motif"/>
</dbReference>
<dbReference type="CDD" id="cd12797">
    <property type="entry name" value="M23_peptidase"/>
    <property type="match status" value="1"/>
</dbReference>
<dbReference type="InterPro" id="IPR016047">
    <property type="entry name" value="M23ase_b-sheet_dom"/>
</dbReference>
<dbReference type="RefSeq" id="WP_307364238.1">
    <property type="nucleotide sequence ID" value="NZ_JAUSXK010000001.1"/>
</dbReference>
<dbReference type="SUPFAM" id="SSF51261">
    <property type="entry name" value="Duplicated hybrid motif"/>
    <property type="match status" value="1"/>
</dbReference>
<dbReference type="InterPro" id="IPR050570">
    <property type="entry name" value="Cell_wall_metabolism_enzyme"/>
</dbReference>
<dbReference type="PANTHER" id="PTHR21666:SF289">
    <property type="entry name" value="L-ALA--D-GLU ENDOPEPTIDASE"/>
    <property type="match status" value="1"/>
</dbReference>
<dbReference type="Pfam" id="PF01551">
    <property type="entry name" value="Peptidase_M23"/>
    <property type="match status" value="1"/>
</dbReference>
<evidence type="ECO:0000256" key="1">
    <source>
        <dbReference type="ARBA" id="ARBA00022729"/>
    </source>
</evidence>
<dbReference type="GO" id="GO:0016787">
    <property type="term" value="F:hydrolase activity"/>
    <property type="evidence" value="ECO:0007669"/>
    <property type="project" value="UniProtKB-KW"/>
</dbReference>
<evidence type="ECO:0000256" key="2">
    <source>
        <dbReference type="SAM" id="SignalP"/>
    </source>
</evidence>